<dbReference type="GO" id="GO:0035527">
    <property type="term" value="F:3-hydroxypropionate dehydrogenase (NADP+) activity"/>
    <property type="evidence" value="ECO:0007669"/>
    <property type="project" value="UniProtKB-EC"/>
</dbReference>
<name>A0ABT4YT28_9VIBR</name>
<protein>
    <submittedName>
        <fullName evidence="1">Malonic semialdehyde reductase</fullName>
        <ecNumber evidence="1">1.1.1.298</ecNumber>
    </submittedName>
</protein>
<proteinExistence type="predicted"/>
<dbReference type="Proteomes" id="UP001210678">
    <property type="component" value="Unassembled WGS sequence"/>
</dbReference>
<organism evidence="1 2">
    <name type="scientific">Vibrio algarum</name>
    <dbReference type="NCBI Taxonomy" id="3020714"/>
    <lineage>
        <taxon>Bacteria</taxon>
        <taxon>Pseudomonadati</taxon>
        <taxon>Pseudomonadota</taxon>
        <taxon>Gammaproteobacteria</taxon>
        <taxon>Vibrionales</taxon>
        <taxon>Vibrionaceae</taxon>
        <taxon>Vibrio</taxon>
    </lineage>
</organism>
<dbReference type="PANTHER" id="PTHR43543:SF1">
    <property type="entry name" value="MALONIC SEMIALDEHYDE REDUCTASE RUTE-RELATED"/>
    <property type="match status" value="1"/>
</dbReference>
<sequence length="122" mass="13863">MDKMRAAPVTVIIAHDLEFWQKLPFLFPHEDRTPLFRGKPEYCERTAFLNGTLQGAYLMIAARALGLDIGPMSGFSNQIVDDTFFAGTTLRSNFLCNLGYADENALFQKLPRFEFEDVCTFV</sequence>
<keyword evidence="1" id="KW-0560">Oxidoreductase</keyword>
<dbReference type="Gene3D" id="3.40.109.10">
    <property type="entry name" value="NADH Oxidase"/>
    <property type="match status" value="1"/>
</dbReference>
<dbReference type="InterPro" id="IPR000415">
    <property type="entry name" value="Nitroreductase-like"/>
</dbReference>
<comment type="caution">
    <text evidence="1">The sequence shown here is derived from an EMBL/GenBank/DDBJ whole genome shotgun (WGS) entry which is preliminary data.</text>
</comment>
<evidence type="ECO:0000313" key="2">
    <source>
        <dbReference type="Proteomes" id="UP001210678"/>
    </source>
</evidence>
<dbReference type="PANTHER" id="PTHR43543">
    <property type="entry name" value="MALONIC SEMIALDEHYDE REDUCTASE RUTE-RELATED"/>
    <property type="match status" value="1"/>
</dbReference>
<dbReference type="NCBIfam" id="NF003768">
    <property type="entry name" value="PRK05365.1"/>
    <property type="match status" value="1"/>
</dbReference>
<gene>
    <name evidence="1" type="ORF">PGX00_11340</name>
</gene>
<keyword evidence="2" id="KW-1185">Reference proteome</keyword>
<dbReference type="InterPro" id="IPR050461">
    <property type="entry name" value="Nitroreductase_HadB/RutE"/>
</dbReference>
<accession>A0ABT4YT28</accession>
<reference evidence="1 2" key="1">
    <citation type="submission" date="2023-01" db="EMBL/GenBank/DDBJ databases">
        <title>Vibrio sp. KJ40-1 sp.nov, isolated from marine algae.</title>
        <authorList>
            <person name="Butt M."/>
            <person name="Kim J.M.J."/>
            <person name="Jeon C.O.C."/>
        </authorList>
    </citation>
    <scope>NUCLEOTIDE SEQUENCE [LARGE SCALE GENOMIC DNA]</scope>
    <source>
        <strain evidence="1 2">KJ40-1</strain>
    </source>
</reference>
<dbReference type="EC" id="1.1.1.298" evidence="1"/>
<dbReference type="SUPFAM" id="SSF55469">
    <property type="entry name" value="FMN-dependent nitroreductase-like"/>
    <property type="match status" value="1"/>
</dbReference>
<evidence type="ECO:0000313" key="1">
    <source>
        <dbReference type="EMBL" id="MDB1124214.1"/>
    </source>
</evidence>
<dbReference type="EMBL" id="JAQLOI010000001">
    <property type="protein sequence ID" value="MDB1124214.1"/>
    <property type="molecule type" value="Genomic_DNA"/>
</dbReference>